<keyword evidence="1 3" id="KW-0732">Signal</keyword>
<evidence type="ECO:0000313" key="4">
    <source>
        <dbReference type="EMBL" id="APS00286.1"/>
    </source>
</evidence>
<dbReference type="STRING" id="1882918.BCY86_06010"/>
<feature type="compositionally biased region" description="Basic residues" evidence="2">
    <location>
        <begin position="241"/>
        <end position="253"/>
    </location>
</feature>
<evidence type="ECO:0000256" key="2">
    <source>
        <dbReference type="SAM" id="MobiDB-lite"/>
    </source>
</evidence>
<evidence type="ECO:0000256" key="1">
    <source>
        <dbReference type="ARBA" id="ARBA00022729"/>
    </source>
</evidence>
<proteinExistence type="predicted"/>
<dbReference type="Gene3D" id="2.50.20.10">
    <property type="entry name" value="Lipoprotein localisation LolA/LolB/LppX"/>
    <property type="match status" value="1"/>
</dbReference>
<feature type="chain" id="PRO_5012476435" description="Outer membrane lipoprotein carrier protein LolA" evidence="3">
    <location>
        <begin position="25"/>
        <end position="276"/>
    </location>
</feature>
<organism evidence="4 5">
    <name type="scientific">Pajaroellobacter abortibovis</name>
    <dbReference type="NCBI Taxonomy" id="1882918"/>
    <lineage>
        <taxon>Bacteria</taxon>
        <taxon>Pseudomonadati</taxon>
        <taxon>Myxococcota</taxon>
        <taxon>Polyangia</taxon>
        <taxon>Polyangiales</taxon>
        <taxon>Polyangiaceae</taxon>
    </lineage>
</organism>
<feature type="region of interest" description="Disordered" evidence="2">
    <location>
        <begin position="198"/>
        <end position="260"/>
    </location>
</feature>
<evidence type="ECO:0000256" key="3">
    <source>
        <dbReference type="SAM" id="SignalP"/>
    </source>
</evidence>
<dbReference type="Proteomes" id="UP000185544">
    <property type="component" value="Chromosome"/>
</dbReference>
<reference evidence="4 5" key="1">
    <citation type="submission" date="2016-08" db="EMBL/GenBank/DDBJ databases">
        <title>Identification and validation of antigenic proteins from Pajaroellobacter abortibovis using de-novo genome sequence assembly and reverse vaccinology.</title>
        <authorList>
            <person name="Welly B.T."/>
            <person name="Miller M.R."/>
            <person name="Stott J.L."/>
            <person name="Blanchard M.T."/>
            <person name="Islas-Trejo A.D."/>
            <person name="O'Rourke S.M."/>
            <person name="Young A.E."/>
            <person name="Medrano J.F."/>
            <person name="Van Eenennaam A.L."/>
        </authorList>
    </citation>
    <scope>NUCLEOTIDE SEQUENCE [LARGE SCALE GENOMIC DNA]</scope>
    <source>
        <strain evidence="4 5">BTF92-0548A/99-0131</strain>
    </source>
</reference>
<dbReference type="OrthoDB" id="9785727at2"/>
<dbReference type="SUPFAM" id="SSF89392">
    <property type="entry name" value="Prokaryotic lipoproteins and lipoprotein localization factors"/>
    <property type="match status" value="1"/>
</dbReference>
<dbReference type="InterPro" id="IPR029046">
    <property type="entry name" value="LolA/LolB/LppX"/>
</dbReference>
<accession>A0A1L6MXT9</accession>
<dbReference type="KEGG" id="pabo:BCY86_06010"/>
<sequence length="276" mass="31359">MRIRCFIRWIGVLILFSGKQAVKASVPSKEALSFSSESTAQYWVEKIERLYANISSFSSRFTQKSTTKVYPKTKVASGEVFFMKPGNMRWIYHKPNRREILSNGKKLFIYEADDKKITEYPPLDPSYTMVLSFLTGEGKLANSMRFEFQEGESHRFPGGIILIGTPQKSTAAYQQIFFFIDRKTSQIRRVAIHDVQGNTNSFDFENPTINPPLNPKHFELPATATHPSNSKQQKPLPNNPKSKKSHMSPHRHALSNLGGDIKRGCQAHFSPCRSAP</sequence>
<dbReference type="PANTHER" id="PTHR35869:SF1">
    <property type="entry name" value="OUTER-MEMBRANE LIPOPROTEIN CARRIER PROTEIN"/>
    <property type="match status" value="1"/>
</dbReference>
<dbReference type="EMBL" id="CP016908">
    <property type="protein sequence ID" value="APS00286.1"/>
    <property type="molecule type" value="Genomic_DNA"/>
</dbReference>
<keyword evidence="5" id="KW-1185">Reference proteome</keyword>
<feature type="signal peptide" evidence="3">
    <location>
        <begin position="1"/>
        <end position="24"/>
    </location>
</feature>
<evidence type="ECO:0000313" key="5">
    <source>
        <dbReference type="Proteomes" id="UP000185544"/>
    </source>
</evidence>
<dbReference type="PANTHER" id="PTHR35869">
    <property type="entry name" value="OUTER-MEMBRANE LIPOPROTEIN CARRIER PROTEIN"/>
    <property type="match status" value="1"/>
</dbReference>
<dbReference type="Pfam" id="PF03548">
    <property type="entry name" value="LolA"/>
    <property type="match status" value="1"/>
</dbReference>
<dbReference type="InterPro" id="IPR004564">
    <property type="entry name" value="OM_lipoprot_carrier_LolA-like"/>
</dbReference>
<dbReference type="AlphaFoldDB" id="A0A1L6MXT9"/>
<gene>
    <name evidence="4" type="ORF">BCY86_06010</name>
</gene>
<name>A0A1L6MXT9_9BACT</name>
<protein>
    <recommendedName>
        <fullName evidence="6">Outer membrane lipoprotein carrier protein LolA</fullName>
    </recommendedName>
</protein>
<feature type="compositionally biased region" description="Low complexity" evidence="2">
    <location>
        <begin position="229"/>
        <end position="240"/>
    </location>
</feature>
<evidence type="ECO:0008006" key="6">
    <source>
        <dbReference type="Google" id="ProtNLM"/>
    </source>
</evidence>
<dbReference type="CDD" id="cd16325">
    <property type="entry name" value="LolA"/>
    <property type="match status" value="1"/>
</dbReference>